<dbReference type="EMBL" id="CM032186">
    <property type="protein sequence ID" value="KAG7090539.1"/>
    <property type="molecule type" value="Genomic_DNA"/>
</dbReference>
<dbReference type="Proteomes" id="UP001049176">
    <property type="component" value="Chromosome 6"/>
</dbReference>
<organism evidence="1 2">
    <name type="scientific">Marasmius oreades</name>
    <name type="common">fairy-ring Marasmius</name>
    <dbReference type="NCBI Taxonomy" id="181124"/>
    <lineage>
        <taxon>Eukaryota</taxon>
        <taxon>Fungi</taxon>
        <taxon>Dikarya</taxon>
        <taxon>Basidiomycota</taxon>
        <taxon>Agaricomycotina</taxon>
        <taxon>Agaricomycetes</taxon>
        <taxon>Agaricomycetidae</taxon>
        <taxon>Agaricales</taxon>
        <taxon>Marasmiineae</taxon>
        <taxon>Marasmiaceae</taxon>
        <taxon>Marasmius</taxon>
    </lineage>
</organism>
<gene>
    <name evidence="1" type="ORF">E1B28_009648</name>
</gene>
<name>A0A9P7RVI8_9AGAR</name>
<dbReference type="KEGG" id="more:E1B28_009648"/>
<evidence type="ECO:0000313" key="1">
    <source>
        <dbReference type="EMBL" id="KAG7090539.1"/>
    </source>
</evidence>
<dbReference type="OrthoDB" id="2735833at2759"/>
<reference evidence="1" key="1">
    <citation type="journal article" date="2021" name="Genome Biol. Evol.">
        <title>The assembled and annotated genome of the fairy-ring fungus Marasmius oreades.</title>
        <authorList>
            <person name="Hiltunen M."/>
            <person name="Ament-Velasquez S.L."/>
            <person name="Johannesson H."/>
        </authorList>
    </citation>
    <scope>NUCLEOTIDE SEQUENCE</scope>
    <source>
        <strain evidence="1">03SP1</strain>
    </source>
</reference>
<proteinExistence type="predicted"/>
<comment type="caution">
    <text evidence="1">The sequence shown here is derived from an EMBL/GenBank/DDBJ whole genome shotgun (WGS) entry which is preliminary data.</text>
</comment>
<protein>
    <submittedName>
        <fullName evidence="1">Uncharacterized protein</fullName>
    </submittedName>
</protein>
<dbReference type="AlphaFoldDB" id="A0A9P7RVI8"/>
<accession>A0A9P7RVI8</accession>
<dbReference type="GeneID" id="66078724"/>
<evidence type="ECO:0000313" key="2">
    <source>
        <dbReference type="Proteomes" id="UP001049176"/>
    </source>
</evidence>
<dbReference type="RefSeq" id="XP_043007009.1">
    <property type="nucleotide sequence ID" value="XM_043154554.1"/>
</dbReference>
<sequence>MSAEPWKQHGVMDHRHAGFLPTAFSFTMLIRIHGTASLTEMYVRRVTVEIVLVFLRTRVLRWLQFTFIHRLATKRLDYSSIHLIMGLELRNPCTADIWTYCTDTNYAPTCQVEPKDIKKLTSLEPLSIGFSIRIPYTNVSHPTSTMVVKLNTKNKLAKLFDHDVSGYVKTALDVVEQIKSSSNYIDLKSDDPVVHESLAPSFGNIDNAGKSVKDLDDKMKLMIAISMKKLLELKNKNALSWNDIQGCFNQNPSLVAESSPKEIVKEFTTESSSDFKFDGSPDPNLVQKVMVWWEGQACPDPDIRNDSKLDIDSLAKVVAWSGATITDFWNVWSKHERHERTLLEVGVMRYPTIAHPYFKIYRIKLLAWSDCTRTVWHQEDKNGIKSTVTSQIFRPNNEVLDQVKKETMQKAVTEIDDLFS</sequence>
<keyword evidence="2" id="KW-1185">Reference proteome</keyword>